<comment type="catalytic activity">
    <reaction evidence="12 13">
        <text>DNA(n) + a 2'-deoxyribonucleoside 5'-triphosphate = DNA(n+1) + diphosphate</text>
        <dbReference type="Rhea" id="RHEA:22508"/>
        <dbReference type="Rhea" id="RHEA-COMP:17339"/>
        <dbReference type="Rhea" id="RHEA-COMP:17340"/>
        <dbReference type="ChEBI" id="CHEBI:33019"/>
        <dbReference type="ChEBI" id="CHEBI:61560"/>
        <dbReference type="ChEBI" id="CHEBI:173112"/>
        <dbReference type="EC" id="2.7.7.49"/>
    </reaction>
</comment>
<feature type="transmembrane region" description="Helical" evidence="14">
    <location>
        <begin position="487"/>
        <end position="509"/>
    </location>
</feature>
<name>Q4UBR2_THEAN</name>
<evidence type="ECO:0000256" key="10">
    <source>
        <dbReference type="ARBA" id="ARBA00022918"/>
    </source>
</evidence>
<keyword evidence="10 13" id="KW-0695">RNA-directed DNA polymerase</keyword>
<comment type="subcellular location">
    <subcellularLocation>
        <location evidence="13">Nucleus</location>
    </subcellularLocation>
    <subcellularLocation>
        <location evidence="13">Chromosome</location>
        <location evidence="13">Telomere</location>
    </subcellularLocation>
</comment>
<dbReference type="AlphaFoldDB" id="Q4UBR2"/>
<keyword evidence="11 13" id="KW-0539">Nucleus</keyword>
<dbReference type="PANTHER" id="PTHR12066:SF0">
    <property type="entry name" value="TELOMERASE REVERSE TRANSCRIPTASE"/>
    <property type="match status" value="1"/>
</dbReference>
<keyword evidence="5 13" id="KW-0808">Transferase</keyword>
<keyword evidence="14" id="KW-1133">Transmembrane helix</keyword>
<evidence type="ECO:0000256" key="14">
    <source>
        <dbReference type="SAM" id="Phobius"/>
    </source>
</evidence>
<dbReference type="GO" id="GO:0000781">
    <property type="term" value="C:chromosome, telomeric region"/>
    <property type="evidence" value="ECO:0007669"/>
    <property type="project" value="UniProtKB-SubCell"/>
</dbReference>
<dbReference type="VEuPathDB" id="PiroplasmaDB:TA05010"/>
<dbReference type="PROSITE" id="PS50878">
    <property type="entry name" value="RT_POL"/>
    <property type="match status" value="1"/>
</dbReference>
<dbReference type="InterPro" id="IPR003545">
    <property type="entry name" value="Telomerase_RT"/>
</dbReference>
<dbReference type="InParanoid" id="Q4UBR2"/>
<evidence type="ECO:0000256" key="6">
    <source>
        <dbReference type="ARBA" id="ARBA00022695"/>
    </source>
</evidence>
<evidence type="ECO:0000313" key="16">
    <source>
        <dbReference type="EMBL" id="CAI75739.1"/>
    </source>
</evidence>
<evidence type="ECO:0000256" key="9">
    <source>
        <dbReference type="ARBA" id="ARBA00022895"/>
    </source>
</evidence>
<proteinExistence type="inferred from homology"/>
<dbReference type="GO" id="GO:0003720">
    <property type="term" value="F:telomerase activity"/>
    <property type="evidence" value="ECO:0007669"/>
    <property type="project" value="InterPro"/>
</dbReference>
<keyword evidence="6 13" id="KW-0548">Nucleotidyltransferase</keyword>
<evidence type="ECO:0000259" key="15">
    <source>
        <dbReference type="PROSITE" id="PS50878"/>
    </source>
</evidence>
<dbReference type="Gene3D" id="1.10.132.70">
    <property type="match status" value="1"/>
</dbReference>
<dbReference type="OrthoDB" id="289721at2759"/>
<evidence type="ECO:0000256" key="11">
    <source>
        <dbReference type="ARBA" id="ARBA00023242"/>
    </source>
</evidence>
<dbReference type="RefSeq" id="XP_955215.1">
    <property type="nucleotide sequence ID" value="XM_950122.1"/>
</dbReference>
<dbReference type="GO" id="GO:0046872">
    <property type="term" value="F:metal ion binding"/>
    <property type="evidence" value="ECO:0007669"/>
    <property type="project" value="UniProtKB-KW"/>
</dbReference>
<keyword evidence="4 13" id="KW-0158">Chromosome</keyword>
<dbReference type="GO" id="GO:0000333">
    <property type="term" value="C:telomerase catalytic core complex"/>
    <property type="evidence" value="ECO:0007669"/>
    <property type="project" value="TreeGrafter"/>
</dbReference>
<dbReference type="PANTHER" id="PTHR12066">
    <property type="entry name" value="TELOMERASE REVERSE TRANSCRIPTASE"/>
    <property type="match status" value="1"/>
</dbReference>
<dbReference type="GO" id="GO:0042162">
    <property type="term" value="F:telomeric DNA binding"/>
    <property type="evidence" value="ECO:0007669"/>
    <property type="project" value="TreeGrafter"/>
</dbReference>
<dbReference type="InterPro" id="IPR043502">
    <property type="entry name" value="DNA/RNA_pol_sf"/>
</dbReference>
<accession>Q4UBR2</accession>
<evidence type="ECO:0000256" key="12">
    <source>
        <dbReference type="ARBA" id="ARBA00048173"/>
    </source>
</evidence>
<protein>
    <recommendedName>
        <fullName evidence="3 13">Telomerase reverse transcriptase</fullName>
        <ecNumber evidence="2 13">2.7.7.49</ecNumber>
    </recommendedName>
    <alternativeName>
        <fullName evidence="13">Telomerase catalytic subunit</fullName>
    </alternativeName>
</protein>
<comment type="similarity">
    <text evidence="1 13">Belongs to the reverse transcriptase family. Telomerase subfamily.</text>
</comment>
<dbReference type="Pfam" id="PF12009">
    <property type="entry name" value="Telomerase_RBD"/>
    <property type="match status" value="1"/>
</dbReference>
<sequence>MVEYTNRRLRFWIFTFYNIHKDCVQTCKNLESLTKIQTFTLYDLLKPKIQCVENNLRFNFLLLVTKCIIVQITNENNEIWEDESKDVCDLEKILKPFKTLKMEDKQLSAFVDKMRSDTPSNRNCTTLKFNNKFICSESSQKQTQKKDGDMDSYINNPMLFFNSEIGKDLNFFPGNFRITDLIPSQRILIPVGILELSNSSIYSFIQSLKQSDTQYKYAQKLVKFILNKKYRFKDGDNLRTPSQIFIQCSGQILYNQVIKPSDSGKKQLSVGSKWSNMVIYRKFIYFRRGNSKKNIPFKTIFDSMDRDKTTLWTFFTFIIFNNRYYSENLKERKECLDWFLKLLNINKISTDKKHKNNGPKSVKFSKNLLQGLFAEFSKFMNNLNRVDWEDKKYLRSEPLAGTNLKTVTFHNVYKYVKSIVEQTITPELLCGKSNYLNFLKVCYSLITLNKGENLSMSEVMKGFKIKDCVWIKRGYHSMGQTRTILDYLCRIIFFILQYLIIPALGRFMYITECGFSMYRIHYIRVEDWFKMLNGAGNDYLKNGKLCIRSDSCYEFPKLRFIPKQSGMRPILNCNTPAGCREYFDNLITKYKHKFKPHCKCYFCIVNKKLLYSTNLNRLLKFIHHALTVNSKINPILGNGVLGYNSFYKHLKKWWFKLIRQLKIGSDIKFYYFVADLSKCYERIPHDKLMEVLKNIPLVDANFSVVYKRFLVKLSSSVNSFAKIEDIPYHTIKTKTRVSKTKSNILNPKLSYSYMNNKVNNINIVNRNSTNKSKVTNSNVINGVKTSMRRISTRLYGNSVIASGLTPTKSFTITRYDILSAVSSLISSQNLRLPSFGNDQYIKLDRGIPQGCCISPFLSSMYLASLDKSLSFRPNITDMGNETSMPLPNLLVRWIDDFLFVSTNPDDVNSLSKLLCYNNFGVVINTKKVVTNASRYSFFSSSTTNPNTVLSNLQISQENSRTSPQEEEALRWINCRFNFDMVNRFINVEIVPWKISDIRIRDTISLSKSRTHSFMFSVIEQRLIGYIMNKLSHKTYTCSMINSPECIVTNSYFVMRTCSLKLSCAIRVLVRDFGCFVNLRYFYKLILNLITITSNLVSKGGLNIRRHYLREILMIAVIYTFKYPSTHSRKSRKGIRKLNCLELINKKIMCKLFHHVNSLLNKDDLFSIASIIEDKYKIHWSKF</sequence>
<reference evidence="16 17" key="1">
    <citation type="journal article" date="2005" name="Science">
        <title>Genome of the host-cell transforming parasite Theileria annulata compared with T. parva.</title>
        <authorList>
            <person name="Pain A."/>
            <person name="Renauld H."/>
            <person name="Berriman M."/>
            <person name="Murphy L."/>
            <person name="Yeats C.A."/>
            <person name="Weir W."/>
            <person name="Kerhornou A."/>
            <person name="Aslett M."/>
            <person name="Bishop R."/>
            <person name="Bouchier C."/>
            <person name="Cochet M."/>
            <person name="Coulson R.M.R."/>
            <person name="Cronin A."/>
            <person name="de Villiers E.P."/>
            <person name="Fraser A."/>
            <person name="Fosker N."/>
            <person name="Gardner M."/>
            <person name="Goble A."/>
            <person name="Griffiths-Jones S."/>
            <person name="Harris D.E."/>
            <person name="Katzer F."/>
            <person name="Larke N."/>
            <person name="Lord A."/>
            <person name="Maser P."/>
            <person name="McKellar S."/>
            <person name="Mooney P."/>
            <person name="Morton F."/>
            <person name="Nene V."/>
            <person name="O'Neil S."/>
            <person name="Price C."/>
            <person name="Quail M.A."/>
            <person name="Rabbinowitsch E."/>
            <person name="Rawlings N.D."/>
            <person name="Rutter S."/>
            <person name="Saunders D."/>
            <person name="Seeger K."/>
            <person name="Shah T."/>
            <person name="Squares R."/>
            <person name="Squares S."/>
            <person name="Tivey A."/>
            <person name="Walker A.R."/>
            <person name="Woodward J."/>
            <person name="Dobbelaere D.A.E."/>
            <person name="Langsley G."/>
            <person name="Rajandream M.A."/>
            <person name="McKeever D."/>
            <person name="Shiels B."/>
            <person name="Tait A."/>
            <person name="Barrell B.G."/>
            <person name="Hall N."/>
        </authorList>
    </citation>
    <scope>NUCLEOTIDE SEQUENCE [LARGE SCALE GENOMIC DNA]</scope>
    <source>
        <strain evidence="17">Ankara</strain>
    </source>
</reference>
<dbReference type="EMBL" id="CR940352">
    <property type="protein sequence ID" value="CAI75739.1"/>
    <property type="molecule type" value="Genomic_DNA"/>
</dbReference>
<evidence type="ECO:0000256" key="13">
    <source>
        <dbReference type="RuleBase" id="RU365061"/>
    </source>
</evidence>
<dbReference type="OMA" id="MRPILNC"/>
<keyword evidence="14" id="KW-0812">Transmembrane</keyword>
<dbReference type="InterPro" id="IPR000477">
    <property type="entry name" value="RT_dom"/>
</dbReference>
<dbReference type="STRING" id="5874.Q4UBR2"/>
<evidence type="ECO:0000256" key="2">
    <source>
        <dbReference type="ARBA" id="ARBA00012493"/>
    </source>
</evidence>
<evidence type="ECO:0000256" key="7">
    <source>
        <dbReference type="ARBA" id="ARBA00022723"/>
    </source>
</evidence>
<evidence type="ECO:0000256" key="3">
    <source>
        <dbReference type="ARBA" id="ARBA00016182"/>
    </source>
</evidence>
<dbReference type="GO" id="GO:0007004">
    <property type="term" value="P:telomere maintenance via telomerase"/>
    <property type="evidence" value="ECO:0007669"/>
    <property type="project" value="TreeGrafter"/>
</dbReference>
<dbReference type="GeneID" id="3864704"/>
<comment type="function">
    <text evidence="13">Telomerase is a ribonucleoprotein enzyme essential for the replication of chromosome termini in most eukaryotes. It elongates telomeres. It is a reverse transcriptase that adds simple sequence repeats to chromosome ends by copying a template sequence within the RNA component of the enzyme.</text>
</comment>
<evidence type="ECO:0000313" key="17">
    <source>
        <dbReference type="Proteomes" id="UP000001950"/>
    </source>
</evidence>
<evidence type="ECO:0000256" key="1">
    <source>
        <dbReference type="ARBA" id="ARBA00008001"/>
    </source>
</evidence>
<evidence type="ECO:0000256" key="5">
    <source>
        <dbReference type="ARBA" id="ARBA00022679"/>
    </source>
</evidence>
<evidence type="ECO:0000256" key="4">
    <source>
        <dbReference type="ARBA" id="ARBA00022454"/>
    </source>
</evidence>
<feature type="domain" description="Reverse transcriptase" evidence="15">
    <location>
        <begin position="542"/>
        <end position="942"/>
    </location>
</feature>
<dbReference type="InterPro" id="IPR021891">
    <property type="entry name" value="Telomerase_RBD"/>
</dbReference>
<keyword evidence="17" id="KW-1185">Reference proteome</keyword>
<gene>
    <name evidence="16" type="ORF">TA05010</name>
</gene>
<dbReference type="EC" id="2.7.7.49" evidence="2 13"/>
<dbReference type="eggNOG" id="KOG1005">
    <property type="taxonomic scope" value="Eukaryota"/>
</dbReference>
<organism evidence="16 17">
    <name type="scientific">Theileria annulata</name>
    <dbReference type="NCBI Taxonomy" id="5874"/>
    <lineage>
        <taxon>Eukaryota</taxon>
        <taxon>Sar</taxon>
        <taxon>Alveolata</taxon>
        <taxon>Apicomplexa</taxon>
        <taxon>Aconoidasida</taxon>
        <taxon>Piroplasmida</taxon>
        <taxon>Theileriidae</taxon>
        <taxon>Theileria</taxon>
    </lineage>
</organism>
<evidence type="ECO:0000256" key="8">
    <source>
        <dbReference type="ARBA" id="ARBA00022842"/>
    </source>
</evidence>
<dbReference type="Proteomes" id="UP000001950">
    <property type="component" value="Chromosome 3"/>
</dbReference>
<keyword evidence="8 13" id="KW-0460">Magnesium</keyword>
<dbReference type="SUPFAM" id="SSF56672">
    <property type="entry name" value="DNA/RNA polymerases"/>
    <property type="match status" value="1"/>
</dbReference>
<dbReference type="KEGG" id="tan:TA05010"/>
<dbReference type="SMART" id="SM00975">
    <property type="entry name" value="Telomerase_RBD"/>
    <property type="match status" value="1"/>
</dbReference>
<keyword evidence="7 13" id="KW-0479">Metal-binding</keyword>
<keyword evidence="9 13" id="KW-0779">Telomere</keyword>
<dbReference type="GO" id="GO:0070034">
    <property type="term" value="F:telomerase RNA binding"/>
    <property type="evidence" value="ECO:0007669"/>
    <property type="project" value="TreeGrafter"/>
</dbReference>
<keyword evidence="14" id="KW-0472">Membrane</keyword>